<dbReference type="PANTHER" id="PTHR34874">
    <property type="entry name" value="PROTEIN YCHN"/>
    <property type="match status" value="1"/>
</dbReference>
<gene>
    <name evidence="1" type="ORF">SAMN04244560_01771</name>
</gene>
<dbReference type="SUPFAM" id="SSF75169">
    <property type="entry name" value="DsrEFH-like"/>
    <property type="match status" value="1"/>
</dbReference>
<dbReference type="PANTHER" id="PTHR34874:SF1">
    <property type="entry name" value="PROTEIN YCHN"/>
    <property type="match status" value="1"/>
</dbReference>
<accession>A0A1I2DB86</accession>
<name>A0A1I2DB86_THETY</name>
<sequence>MHITIQVNVPPYTNEDMDTAINLAQTLVNRGHKVSIFLFADSVLATNKLVKPMKIDRNIPLKLQELSVKGIEVHICGLCAQYRGITEDMKIEGADFSGVPEMAALIYNSDRYINLLP</sequence>
<dbReference type="AlphaFoldDB" id="A0A1I2DB86"/>
<reference evidence="1 2" key="1">
    <citation type="submission" date="2016-10" db="EMBL/GenBank/DDBJ databases">
        <authorList>
            <person name="de Groot N.N."/>
        </authorList>
    </citation>
    <scope>NUCLEOTIDE SEQUENCE [LARGE SCALE GENOMIC DNA]</scope>
    <source>
        <strain evidence="1 2">DSM 569</strain>
    </source>
</reference>
<dbReference type="Proteomes" id="UP000183404">
    <property type="component" value="Unassembled WGS sequence"/>
</dbReference>
<organism evidence="1 2">
    <name type="scientific">Thermoanaerobacter thermohydrosulfuricus</name>
    <name type="common">Clostridium thermohydrosulfuricum</name>
    <dbReference type="NCBI Taxonomy" id="1516"/>
    <lineage>
        <taxon>Bacteria</taxon>
        <taxon>Bacillati</taxon>
        <taxon>Bacillota</taxon>
        <taxon>Clostridia</taxon>
        <taxon>Thermoanaerobacterales</taxon>
        <taxon>Thermoanaerobacteraceae</taxon>
        <taxon>Thermoanaerobacter</taxon>
    </lineage>
</organism>
<dbReference type="Gene3D" id="3.40.1260.10">
    <property type="entry name" value="DsrEFH-like"/>
    <property type="match status" value="1"/>
</dbReference>
<dbReference type="Pfam" id="PF02635">
    <property type="entry name" value="DsrE"/>
    <property type="match status" value="1"/>
</dbReference>
<proteinExistence type="predicted"/>
<dbReference type="EMBL" id="FNBS01000043">
    <property type="protein sequence ID" value="SDG09477.1"/>
    <property type="molecule type" value="Genomic_DNA"/>
</dbReference>
<dbReference type="GO" id="GO:0005829">
    <property type="term" value="C:cytosol"/>
    <property type="evidence" value="ECO:0007669"/>
    <property type="project" value="TreeGrafter"/>
</dbReference>
<protein>
    <submittedName>
        <fullName evidence="1">tRNA 2-thiouridine synthesizing protein D</fullName>
    </submittedName>
</protein>
<dbReference type="InterPro" id="IPR003787">
    <property type="entry name" value="Sulphur_relay_DsrE/F-like"/>
</dbReference>
<dbReference type="InterPro" id="IPR027396">
    <property type="entry name" value="DsrEFH-like"/>
</dbReference>
<evidence type="ECO:0000313" key="1">
    <source>
        <dbReference type="EMBL" id="SDG09477.1"/>
    </source>
</evidence>
<evidence type="ECO:0000313" key="2">
    <source>
        <dbReference type="Proteomes" id="UP000183404"/>
    </source>
</evidence>
<dbReference type="RefSeq" id="WP_003871395.1">
    <property type="nucleotide sequence ID" value="NZ_FNBS01000043.1"/>
</dbReference>